<dbReference type="Pfam" id="PF12680">
    <property type="entry name" value="SnoaL_2"/>
    <property type="match status" value="1"/>
</dbReference>
<evidence type="ECO:0000313" key="3">
    <source>
        <dbReference type="Proteomes" id="UP000199459"/>
    </source>
</evidence>
<name>A0A1H8G734_9PROT</name>
<proteinExistence type="predicted"/>
<dbReference type="SUPFAM" id="SSF54427">
    <property type="entry name" value="NTF2-like"/>
    <property type="match status" value="1"/>
</dbReference>
<accession>A0A1H8G734</accession>
<dbReference type="InterPro" id="IPR037401">
    <property type="entry name" value="SnoaL-like"/>
</dbReference>
<organism evidence="2 3">
    <name type="scientific">Nitrosomonas marina</name>
    <dbReference type="NCBI Taxonomy" id="917"/>
    <lineage>
        <taxon>Bacteria</taxon>
        <taxon>Pseudomonadati</taxon>
        <taxon>Pseudomonadota</taxon>
        <taxon>Betaproteobacteria</taxon>
        <taxon>Nitrosomonadales</taxon>
        <taxon>Nitrosomonadaceae</taxon>
        <taxon>Nitrosomonas</taxon>
    </lineage>
</organism>
<dbReference type="RefSeq" id="WP_090633066.1">
    <property type="nucleotide sequence ID" value="NZ_FOCP01000016.1"/>
</dbReference>
<dbReference type="STRING" id="917.SAMN05216326_11413"/>
<evidence type="ECO:0000313" key="2">
    <source>
        <dbReference type="EMBL" id="SEN39088.1"/>
    </source>
</evidence>
<gene>
    <name evidence="2" type="ORF">SAMN05216325_11642</name>
</gene>
<dbReference type="AlphaFoldDB" id="A0A1H8G734"/>
<dbReference type="InterPro" id="IPR032710">
    <property type="entry name" value="NTF2-like_dom_sf"/>
</dbReference>
<dbReference type="Gene3D" id="3.10.450.50">
    <property type="match status" value="1"/>
</dbReference>
<evidence type="ECO:0000259" key="1">
    <source>
        <dbReference type="Pfam" id="PF12680"/>
    </source>
</evidence>
<protein>
    <submittedName>
        <fullName evidence="2">SnoaL-like domain-containing protein</fullName>
    </submittedName>
</protein>
<sequence length="121" mass="14106">MNVQKNIELAKNYIELSNKHDLRRIETMFLGEATYHSAYFGEYKGSVAIHEMMLSFFARYPDVHWEVMNYRPVGSDGVEFDFLMTATDAAADEPVRRHGRECIYFEPDGLISRIEVYKANE</sequence>
<reference evidence="2 3" key="1">
    <citation type="submission" date="2016-10" db="EMBL/GenBank/DDBJ databases">
        <authorList>
            <person name="de Groot N.N."/>
        </authorList>
    </citation>
    <scope>NUCLEOTIDE SEQUENCE [LARGE SCALE GENOMIC DNA]</scope>
    <source>
        <strain evidence="2 3">Nm22</strain>
    </source>
</reference>
<dbReference type="OrthoDB" id="6196140at2"/>
<feature type="domain" description="SnoaL-like" evidence="1">
    <location>
        <begin position="11"/>
        <end position="113"/>
    </location>
</feature>
<dbReference type="Proteomes" id="UP000199459">
    <property type="component" value="Unassembled WGS sequence"/>
</dbReference>
<dbReference type="EMBL" id="FOCP01000016">
    <property type="protein sequence ID" value="SEN39088.1"/>
    <property type="molecule type" value="Genomic_DNA"/>
</dbReference>